<dbReference type="Pfam" id="PF02458">
    <property type="entry name" value="Transferase"/>
    <property type="match status" value="2"/>
</dbReference>
<feature type="region of interest" description="Disordered" evidence="2">
    <location>
        <begin position="73"/>
        <end position="112"/>
    </location>
</feature>
<dbReference type="InterPro" id="IPR050317">
    <property type="entry name" value="Plant_Fungal_Acyltransferase"/>
</dbReference>
<dbReference type="AlphaFoldDB" id="A0A8X8XEQ8"/>
<dbReference type="PANTHER" id="PTHR31642:SF324">
    <property type="entry name" value="SPERMIDINE HYDROXYCINNAMOYL TRANSFERASE"/>
    <property type="match status" value="1"/>
</dbReference>
<reference evidence="3" key="2">
    <citation type="submission" date="2020-08" db="EMBL/GenBank/DDBJ databases">
        <title>Plant Genome Project.</title>
        <authorList>
            <person name="Zhang R.-G."/>
        </authorList>
    </citation>
    <scope>NUCLEOTIDE SEQUENCE</scope>
    <source>
        <strain evidence="3">Huo1</strain>
        <tissue evidence="3">Leaf</tissue>
    </source>
</reference>
<reference evidence="3" key="1">
    <citation type="submission" date="2018-01" db="EMBL/GenBank/DDBJ databases">
        <authorList>
            <person name="Mao J.F."/>
        </authorList>
    </citation>
    <scope>NUCLEOTIDE SEQUENCE</scope>
    <source>
        <strain evidence="3">Huo1</strain>
        <tissue evidence="3">Leaf</tissue>
    </source>
</reference>
<dbReference type="PANTHER" id="PTHR31642">
    <property type="entry name" value="TRICHOTHECENE 3-O-ACETYLTRANSFERASE"/>
    <property type="match status" value="1"/>
</dbReference>
<dbReference type="InterPro" id="IPR023213">
    <property type="entry name" value="CAT-like_dom_sf"/>
</dbReference>
<dbReference type="Proteomes" id="UP000298416">
    <property type="component" value="Unassembled WGS sequence"/>
</dbReference>
<evidence type="ECO:0000313" key="4">
    <source>
        <dbReference type="Proteomes" id="UP000298416"/>
    </source>
</evidence>
<organism evidence="3">
    <name type="scientific">Salvia splendens</name>
    <name type="common">Scarlet sage</name>
    <dbReference type="NCBI Taxonomy" id="180675"/>
    <lineage>
        <taxon>Eukaryota</taxon>
        <taxon>Viridiplantae</taxon>
        <taxon>Streptophyta</taxon>
        <taxon>Embryophyta</taxon>
        <taxon>Tracheophyta</taxon>
        <taxon>Spermatophyta</taxon>
        <taxon>Magnoliopsida</taxon>
        <taxon>eudicotyledons</taxon>
        <taxon>Gunneridae</taxon>
        <taxon>Pentapetalae</taxon>
        <taxon>asterids</taxon>
        <taxon>lamiids</taxon>
        <taxon>Lamiales</taxon>
        <taxon>Lamiaceae</taxon>
        <taxon>Nepetoideae</taxon>
        <taxon>Mentheae</taxon>
        <taxon>Salviinae</taxon>
        <taxon>Salvia</taxon>
        <taxon>Salvia subgen. Calosphace</taxon>
        <taxon>core Calosphace</taxon>
    </lineage>
</organism>
<gene>
    <name evidence="3" type="ORF">SASPL_129600</name>
</gene>
<accession>A0A8X8XEQ8</accession>
<dbReference type="GO" id="GO:0016747">
    <property type="term" value="F:acyltransferase activity, transferring groups other than amino-acyl groups"/>
    <property type="evidence" value="ECO:0007669"/>
    <property type="project" value="TreeGrafter"/>
</dbReference>
<name>A0A8X8XEQ8_SALSN</name>
<dbReference type="EMBL" id="PNBA02000010">
    <property type="protein sequence ID" value="KAG6411517.1"/>
    <property type="molecule type" value="Genomic_DNA"/>
</dbReference>
<evidence type="ECO:0000256" key="1">
    <source>
        <dbReference type="ARBA" id="ARBA00009861"/>
    </source>
</evidence>
<protein>
    <recommendedName>
        <fullName evidence="5">Shikimate O-hydroxycinnamoyltransferase</fullName>
    </recommendedName>
</protein>
<comment type="caution">
    <text evidence="3">The sequence shown here is derived from an EMBL/GenBank/DDBJ whole genome shotgun (WGS) entry which is preliminary data.</text>
</comment>
<dbReference type="Gene3D" id="3.30.559.10">
    <property type="entry name" value="Chloramphenicol acetyltransferase-like domain"/>
    <property type="match status" value="2"/>
</dbReference>
<evidence type="ECO:0000313" key="3">
    <source>
        <dbReference type="EMBL" id="KAG6411517.1"/>
    </source>
</evidence>
<comment type="similarity">
    <text evidence="1">Belongs to the plant acyltransferase family.</text>
</comment>
<evidence type="ECO:0000256" key="2">
    <source>
        <dbReference type="SAM" id="MobiDB-lite"/>
    </source>
</evidence>
<keyword evidence="4" id="KW-1185">Reference proteome</keyword>
<evidence type="ECO:0008006" key="5">
    <source>
        <dbReference type="Google" id="ProtNLM"/>
    </source>
</evidence>
<proteinExistence type="inferred from homology"/>
<sequence>MLDFTPTKAIQPLIPSVDYTAPLDQISLVVAQLTRFRCGDVCLGLGVSHVMADGPSALHFVTEWTKFARGDAARVRPGRPPPATAVDRGKANLDPVGGVDTTGSRPWPRTSGAARARRAAEQQTSLHFVADFRNKINPPLPKNYFGNALIRVEATDRSGSLLAERIGAASR</sequence>